<proteinExistence type="inferred from homology"/>
<evidence type="ECO:0000313" key="7">
    <source>
        <dbReference type="EMBL" id="TWU08499.1"/>
    </source>
</evidence>
<keyword evidence="4 6" id="KW-1133">Transmembrane helix</keyword>
<protein>
    <submittedName>
        <fullName evidence="7">Putative inner membrane protein</fullName>
    </submittedName>
</protein>
<feature type="transmembrane region" description="Helical" evidence="6">
    <location>
        <begin position="163"/>
        <end position="181"/>
    </location>
</feature>
<dbReference type="Proteomes" id="UP000320176">
    <property type="component" value="Unassembled WGS sequence"/>
</dbReference>
<dbReference type="InterPro" id="IPR002549">
    <property type="entry name" value="AI-2E-like"/>
</dbReference>
<evidence type="ECO:0000313" key="8">
    <source>
        <dbReference type="Proteomes" id="UP000320176"/>
    </source>
</evidence>
<dbReference type="RefSeq" id="WP_146518532.1">
    <property type="nucleotide sequence ID" value="NZ_CP151726.1"/>
</dbReference>
<dbReference type="PANTHER" id="PTHR21716:SF4">
    <property type="entry name" value="TRANSMEMBRANE PROTEIN 245"/>
    <property type="match status" value="1"/>
</dbReference>
<comment type="subcellular location">
    <subcellularLocation>
        <location evidence="1">Membrane</location>
        <topology evidence="1">Multi-pass membrane protein</topology>
    </subcellularLocation>
</comment>
<feature type="transmembrane region" description="Helical" evidence="6">
    <location>
        <begin position="5"/>
        <end position="22"/>
    </location>
</feature>
<keyword evidence="3 6" id="KW-0812">Transmembrane</keyword>
<feature type="transmembrane region" description="Helical" evidence="6">
    <location>
        <begin position="244"/>
        <end position="274"/>
    </location>
</feature>
<dbReference type="AlphaFoldDB" id="A0A5C6BB49"/>
<dbReference type="PANTHER" id="PTHR21716">
    <property type="entry name" value="TRANSMEMBRANE PROTEIN"/>
    <property type="match status" value="1"/>
</dbReference>
<evidence type="ECO:0000256" key="1">
    <source>
        <dbReference type="ARBA" id="ARBA00004141"/>
    </source>
</evidence>
<keyword evidence="5 6" id="KW-0472">Membrane</keyword>
<feature type="transmembrane region" description="Helical" evidence="6">
    <location>
        <begin position="325"/>
        <end position="345"/>
    </location>
</feature>
<name>A0A5C6BB49_9BACT</name>
<evidence type="ECO:0000256" key="3">
    <source>
        <dbReference type="ARBA" id="ARBA00022692"/>
    </source>
</evidence>
<feature type="transmembrane region" description="Helical" evidence="6">
    <location>
        <begin position="28"/>
        <end position="49"/>
    </location>
</feature>
<feature type="transmembrane region" description="Helical" evidence="6">
    <location>
        <begin position="61"/>
        <end position="83"/>
    </location>
</feature>
<dbReference type="OrthoDB" id="9815028at2"/>
<evidence type="ECO:0000256" key="2">
    <source>
        <dbReference type="ARBA" id="ARBA00009773"/>
    </source>
</evidence>
<dbReference type="Pfam" id="PF01594">
    <property type="entry name" value="AI-2E_transport"/>
    <property type="match status" value="1"/>
</dbReference>
<evidence type="ECO:0000256" key="5">
    <source>
        <dbReference type="ARBA" id="ARBA00023136"/>
    </source>
</evidence>
<feature type="transmembrane region" description="Helical" evidence="6">
    <location>
        <begin position="211"/>
        <end position="238"/>
    </location>
</feature>
<sequence>MPRHLSFWLLIALLTLIGFLFFHVVKPFIATLFIAAVLTVLFSPLHQWLTRRFAGHDRIAALVTTLLVMLLVLLPICFTLIMAGTQVMTVGNDAVRWLDVDSPKSFDETIGKIERSRIGAAVDDLYNRLSAGQQEQIKESASNLLHDVTSEVYEKTTGILSDLFSFALSLCIIALGLYYFLADRDLFVGELHRFMPLKNNEQQKLTNRFQVVCRGVVLGSVVAGAVQATLAGIGFAVLGVPNVWVLIVLSMFCSFIPFVGSAVVWLSVAAWLLIEGRYGGGIALAVYGGAIISSSDNLVRAYVIGNRARLHPLIALVTVLGALKLMGLWGIFLGPMVAACFHALLNIMRDRALNEAPNEPVTT</sequence>
<evidence type="ECO:0000256" key="4">
    <source>
        <dbReference type="ARBA" id="ARBA00022989"/>
    </source>
</evidence>
<gene>
    <name evidence="7" type="ORF">Pla52n_10820</name>
</gene>
<comment type="similarity">
    <text evidence="2">Belongs to the autoinducer-2 exporter (AI-2E) (TC 2.A.86) family.</text>
</comment>
<keyword evidence="8" id="KW-1185">Reference proteome</keyword>
<comment type="caution">
    <text evidence="7">The sequence shown here is derived from an EMBL/GenBank/DDBJ whole genome shotgun (WGS) entry which is preliminary data.</text>
</comment>
<evidence type="ECO:0000256" key="6">
    <source>
        <dbReference type="SAM" id="Phobius"/>
    </source>
</evidence>
<reference evidence="7 8" key="1">
    <citation type="submission" date="2019-02" db="EMBL/GenBank/DDBJ databases">
        <title>Deep-cultivation of Planctomycetes and their phenomic and genomic characterization uncovers novel biology.</title>
        <authorList>
            <person name="Wiegand S."/>
            <person name="Jogler M."/>
            <person name="Boedeker C."/>
            <person name="Pinto D."/>
            <person name="Vollmers J."/>
            <person name="Rivas-Marin E."/>
            <person name="Kohn T."/>
            <person name="Peeters S.H."/>
            <person name="Heuer A."/>
            <person name="Rast P."/>
            <person name="Oberbeckmann S."/>
            <person name="Bunk B."/>
            <person name="Jeske O."/>
            <person name="Meyerdierks A."/>
            <person name="Storesund J.E."/>
            <person name="Kallscheuer N."/>
            <person name="Luecker S."/>
            <person name="Lage O.M."/>
            <person name="Pohl T."/>
            <person name="Merkel B.J."/>
            <person name="Hornburger P."/>
            <person name="Mueller R.-W."/>
            <person name="Bruemmer F."/>
            <person name="Labrenz M."/>
            <person name="Spormann A.M."/>
            <person name="Op Den Camp H."/>
            <person name="Overmann J."/>
            <person name="Amann R."/>
            <person name="Jetten M.S.M."/>
            <person name="Mascher T."/>
            <person name="Medema M.H."/>
            <person name="Devos D.P."/>
            <person name="Kaster A.-K."/>
            <person name="Ovreas L."/>
            <person name="Rohde M."/>
            <person name="Galperin M.Y."/>
            <person name="Jogler C."/>
        </authorList>
    </citation>
    <scope>NUCLEOTIDE SEQUENCE [LARGE SCALE GENOMIC DNA]</scope>
    <source>
        <strain evidence="7 8">Pla52n</strain>
    </source>
</reference>
<feature type="transmembrane region" description="Helical" evidence="6">
    <location>
        <begin position="281"/>
        <end position="305"/>
    </location>
</feature>
<dbReference type="EMBL" id="SJPN01000001">
    <property type="protein sequence ID" value="TWU08499.1"/>
    <property type="molecule type" value="Genomic_DNA"/>
</dbReference>
<accession>A0A5C6BB49</accession>
<dbReference type="GO" id="GO:0016020">
    <property type="term" value="C:membrane"/>
    <property type="evidence" value="ECO:0007669"/>
    <property type="project" value="UniProtKB-SubCell"/>
</dbReference>
<organism evidence="7 8">
    <name type="scientific">Stieleria varia</name>
    <dbReference type="NCBI Taxonomy" id="2528005"/>
    <lineage>
        <taxon>Bacteria</taxon>
        <taxon>Pseudomonadati</taxon>
        <taxon>Planctomycetota</taxon>
        <taxon>Planctomycetia</taxon>
        <taxon>Pirellulales</taxon>
        <taxon>Pirellulaceae</taxon>
        <taxon>Stieleria</taxon>
    </lineage>
</organism>